<dbReference type="AlphaFoldDB" id="A0A7R9HHG2"/>
<proteinExistence type="predicted"/>
<evidence type="ECO:0000313" key="1">
    <source>
        <dbReference type="EMBL" id="CAD7421471.1"/>
    </source>
</evidence>
<reference evidence="1" key="1">
    <citation type="submission" date="2020-11" db="EMBL/GenBank/DDBJ databases">
        <authorList>
            <person name="Tran Van P."/>
        </authorList>
    </citation>
    <scope>NUCLEOTIDE SEQUENCE</scope>
</reference>
<sequence>MFINKTGFLMNLEKFILSQSACNDCYSGIVIHTRLYYQKFQKLEHRLVLVDHDNRVNSSLTCKV</sequence>
<name>A0A7R9HHG2_TIMPO</name>
<gene>
    <name evidence="1" type="ORF">TPSB3V08_LOCUS14886</name>
</gene>
<dbReference type="EMBL" id="OD051721">
    <property type="protein sequence ID" value="CAD7421471.1"/>
    <property type="molecule type" value="Genomic_DNA"/>
</dbReference>
<accession>A0A7R9HHG2</accession>
<organism evidence="1">
    <name type="scientific">Timema poppense</name>
    <name type="common">Walking stick</name>
    <dbReference type="NCBI Taxonomy" id="170557"/>
    <lineage>
        <taxon>Eukaryota</taxon>
        <taxon>Metazoa</taxon>
        <taxon>Ecdysozoa</taxon>
        <taxon>Arthropoda</taxon>
        <taxon>Hexapoda</taxon>
        <taxon>Insecta</taxon>
        <taxon>Pterygota</taxon>
        <taxon>Neoptera</taxon>
        <taxon>Polyneoptera</taxon>
        <taxon>Phasmatodea</taxon>
        <taxon>Timematodea</taxon>
        <taxon>Timematoidea</taxon>
        <taxon>Timematidae</taxon>
        <taxon>Timema</taxon>
    </lineage>
</organism>
<protein>
    <submittedName>
        <fullName evidence="1">Uncharacterized protein</fullName>
    </submittedName>
</protein>